<keyword evidence="13" id="KW-1185">Reference proteome</keyword>
<comment type="caution">
    <text evidence="12">The sequence shown here is derived from an EMBL/GenBank/DDBJ whole genome shotgun (WGS) entry which is preliminary data.</text>
</comment>
<keyword evidence="10" id="KW-0812">Transmembrane</keyword>
<keyword evidence="8" id="KW-0902">Two-component regulatory system</keyword>
<dbReference type="EC" id="2.7.13.3" evidence="2"/>
<keyword evidence="7" id="KW-0067">ATP-binding</keyword>
<feature type="coiled-coil region" evidence="9">
    <location>
        <begin position="160"/>
        <end position="194"/>
    </location>
</feature>
<dbReference type="GO" id="GO:0016301">
    <property type="term" value="F:kinase activity"/>
    <property type="evidence" value="ECO:0007669"/>
    <property type="project" value="UniProtKB-KW"/>
</dbReference>
<dbReference type="InterPro" id="IPR050482">
    <property type="entry name" value="Sensor_HK_TwoCompSys"/>
</dbReference>
<feature type="domain" description="Histidine kinase/HSP90-like ATPase" evidence="11">
    <location>
        <begin position="301"/>
        <end position="395"/>
    </location>
</feature>
<comment type="catalytic activity">
    <reaction evidence="1">
        <text>ATP + protein L-histidine = ADP + protein N-phospho-L-histidine.</text>
        <dbReference type="EC" id="2.7.13.3"/>
    </reaction>
</comment>
<reference evidence="13" key="1">
    <citation type="journal article" date="2019" name="Int. J. Syst. Evol. Microbiol.">
        <title>The Global Catalogue of Microorganisms (GCM) 10K type strain sequencing project: providing services to taxonomists for standard genome sequencing and annotation.</title>
        <authorList>
            <consortium name="The Broad Institute Genomics Platform"/>
            <consortium name="The Broad Institute Genome Sequencing Center for Infectious Disease"/>
            <person name="Wu L."/>
            <person name="Ma J."/>
        </authorList>
    </citation>
    <scope>NUCLEOTIDE SEQUENCE [LARGE SCALE GENOMIC DNA]</scope>
    <source>
        <strain evidence="13">JCM 19129</strain>
    </source>
</reference>
<keyword evidence="5" id="KW-0547">Nucleotide-binding</keyword>
<proteinExistence type="predicted"/>
<accession>A0ABP9FRZ9</accession>
<dbReference type="PANTHER" id="PTHR24421:SF10">
    <property type="entry name" value="NITRATE_NITRITE SENSOR PROTEIN NARQ"/>
    <property type="match status" value="1"/>
</dbReference>
<evidence type="ECO:0000313" key="12">
    <source>
        <dbReference type="EMBL" id="GAA4914479.1"/>
    </source>
</evidence>
<evidence type="ECO:0000256" key="8">
    <source>
        <dbReference type="ARBA" id="ARBA00023012"/>
    </source>
</evidence>
<dbReference type="InterPro" id="IPR036890">
    <property type="entry name" value="HATPase_C_sf"/>
</dbReference>
<feature type="transmembrane region" description="Helical" evidence="10">
    <location>
        <begin position="135"/>
        <end position="156"/>
    </location>
</feature>
<evidence type="ECO:0000259" key="11">
    <source>
        <dbReference type="SMART" id="SM00387"/>
    </source>
</evidence>
<feature type="transmembrane region" description="Helical" evidence="10">
    <location>
        <begin position="103"/>
        <end position="123"/>
    </location>
</feature>
<dbReference type="EMBL" id="BAABLW010000002">
    <property type="protein sequence ID" value="GAA4914479.1"/>
    <property type="molecule type" value="Genomic_DNA"/>
</dbReference>
<dbReference type="Pfam" id="PF02518">
    <property type="entry name" value="HATPase_c"/>
    <property type="match status" value="1"/>
</dbReference>
<keyword evidence="6 12" id="KW-0418">Kinase</keyword>
<dbReference type="Pfam" id="PF23539">
    <property type="entry name" value="DUF7134"/>
    <property type="match status" value="1"/>
</dbReference>
<dbReference type="Gene3D" id="3.30.565.10">
    <property type="entry name" value="Histidine kinase-like ATPase, C-terminal domain"/>
    <property type="match status" value="1"/>
</dbReference>
<name>A0ABP9FRZ9_9MICC</name>
<evidence type="ECO:0000256" key="3">
    <source>
        <dbReference type="ARBA" id="ARBA00022553"/>
    </source>
</evidence>
<organism evidence="12 13">
    <name type="scientific">Nesterenkonia rhizosphaerae</name>
    <dbReference type="NCBI Taxonomy" id="1348272"/>
    <lineage>
        <taxon>Bacteria</taxon>
        <taxon>Bacillati</taxon>
        <taxon>Actinomycetota</taxon>
        <taxon>Actinomycetes</taxon>
        <taxon>Micrococcales</taxon>
        <taxon>Micrococcaceae</taxon>
        <taxon>Nesterenkonia</taxon>
    </lineage>
</organism>
<keyword evidence="3" id="KW-0597">Phosphoprotein</keyword>
<dbReference type="Pfam" id="PF07730">
    <property type="entry name" value="HisKA_3"/>
    <property type="match status" value="1"/>
</dbReference>
<keyword evidence="10" id="KW-1133">Transmembrane helix</keyword>
<dbReference type="SMART" id="SM00387">
    <property type="entry name" value="HATPase_c"/>
    <property type="match status" value="1"/>
</dbReference>
<evidence type="ECO:0000256" key="2">
    <source>
        <dbReference type="ARBA" id="ARBA00012438"/>
    </source>
</evidence>
<evidence type="ECO:0000256" key="9">
    <source>
        <dbReference type="SAM" id="Coils"/>
    </source>
</evidence>
<dbReference type="SUPFAM" id="SSF55874">
    <property type="entry name" value="ATPase domain of HSP90 chaperone/DNA topoisomerase II/histidine kinase"/>
    <property type="match status" value="1"/>
</dbReference>
<evidence type="ECO:0000256" key="6">
    <source>
        <dbReference type="ARBA" id="ARBA00022777"/>
    </source>
</evidence>
<dbReference type="Gene3D" id="1.20.5.1930">
    <property type="match status" value="1"/>
</dbReference>
<evidence type="ECO:0000313" key="13">
    <source>
        <dbReference type="Proteomes" id="UP001500368"/>
    </source>
</evidence>
<dbReference type="InterPro" id="IPR011712">
    <property type="entry name" value="Sig_transdc_His_kin_sub3_dim/P"/>
</dbReference>
<evidence type="ECO:0000256" key="7">
    <source>
        <dbReference type="ARBA" id="ARBA00022840"/>
    </source>
</evidence>
<sequence>MGDSLFKVAPLTLMALLIWGLSASHYGFIGNAVDPQVMLLLELMAIVPLAISRIQPGVAAGIIATAALLQILTLSGPGVSALSVPLVVYTCAKYGSRRVSRGYLTIALLGAVLLAIFVGYQQMVASIYPADAPTAMVNLLLIGGFAAAVVLVFWLFGDLAGRKRAQLEAVEEKNRLLERERDQEARLAADAERMRIAREMHDVISHSMSVMIAQADGGRYVLQQDPARAGAAFETIAETGREALTEMRRMLGVLREEQEQLKKRPAPGIHDLPQLIADVRASGLPVELHIAEADIPPLSDGVGLAVYRIVQEALTNTLKHGGTEATSTIWLGTDYASGELALEIHDTGRGAQAPSDGRGSGLLGMAERARLYGGQVTAHPRQDGFEVMARFPLARVGAGRRKKEISA</sequence>
<evidence type="ECO:0000256" key="10">
    <source>
        <dbReference type="SAM" id="Phobius"/>
    </source>
</evidence>
<feature type="transmembrane region" description="Helical" evidence="10">
    <location>
        <begin position="6"/>
        <end position="29"/>
    </location>
</feature>
<evidence type="ECO:0000256" key="4">
    <source>
        <dbReference type="ARBA" id="ARBA00022679"/>
    </source>
</evidence>
<dbReference type="Proteomes" id="UP001500368">
    <property type="component" value="Unassembled WGS sequence"/>
</dbReference>
<feature type="transmembrane region" description="Helical" evidence="10">
    <location>
        <begin position="60"/>
        <end position="91"/>
    </location>
</feature>
<keyword evidence="10" id="KW-0472">Membrane</keyword>
<dbReference type="CDD" id="cd16917">
    <property type="entry name" value="HATPase_UhpB-NarQ-NarX-like"/>
    <property type="match status" value="1"/>
</dbReference>
<evidence type="ECO:0000256" key="5">
    <source>
        <dbReference type="ARBA" id="ARBA00022741"/>
    </source>
</evidence>
<dbReference type="InterPro" id="IPR003594">
    <property type="entry name" value="HATPase_dom"/>
</dbReference>
<dbReference type="InterPro" id="IPR055558">
    <property type="entry name" value="DUF7134"/>
</dbReference>
<gene>
    <name evidence="12" type="ORF">GCM10025790_06760</name>
</gene>
<keyword evidence="4" id="KW-0808">Transferase</keyword>
<protein>
    <recommendedName>
        <fullName evidence="2">histidine kinase</fullName>
        <ecNumber evidence="2">2.7.13.3</ecNumber>
    </recommendedName>
</protein>
<evidence type="ECO:0000256" key="1">
    <source>
        <dbReference type="ARBA" id="ARBA00000085"/>
    </source>
</evidence>
<keyword evidence="9" id="KW-0175">Coiled coil</keyword>
<dbReference type="PANTHER" id="PTHR24421">
    <property type="entry name" value="NITRATE/NITRITE SENSOR PROTEIN NARX-RELATED"/>
    <property type="match status" value="1"/>
</dbReference>